<keyword evidence="7" id="KW-0732">Signal</keyword>
<evidence type="ECO:0000256" key="1">
    <source>
        <dbReference type="ARBA" id="ARBA00004308"/>
    </source>
</evidence>
<evidence type="ECO:0000313" key="9">
    <source>
        <dbReference type="EMBL" id="CAJ1970303.1"/>
    </source>
</evidence>
<dbReference type="EMBL" id="CAKOGP040002491">
    <property type="protein sequence ID" value="CAJ1970303.1"/>
    <property type="molecule type" value="Genomic_DNA"/>
</dbReference>
<feature type="compositionally biased region" description="Polar residues" evidence="5">
    <location>
        <begin position="157"/>
        <end position="171"/>
    </location>
</feature>
<organism evidence="9 10">
    <name type="scientific">Cylindrotheca closterium</name>
    <dbReference type="NCBI Taxonomy" id="2856"/>
    <lineage>
        <taxon>Eukaryota</taxon>
        <taxon>Sar</taxon>
        <taxon>Stramenopiles</taxon>
        <taxon>Ochrophyta</taxon>
        <taxon>Bacillariophyta</taxon>
        <taxon>Bacillariophyceae</taxon>
        <taxon>Bacillariophycidae</taxon>
        <taxon>Bacillariales</taxon>
        <taxon>Bacillariaceae</taxon>
        <taxon>Cylindrotheca</taxon>
    </lineage>
</organism>
<dbReference type="PROSITE" id="PS51469">
    <property type="entry name" value="SUN"/>
    <property type="match status" value="1"/>
</dbReference>
<feature type="region of interest" description="Disordered" evidence="5">
    <location>
        <begin position="560"/>
        <end position="635"/>
    </location>
</feature>
<feature type="transmembrane region" description="Helical" evidence="6">
    <location>
        <begin position="790"/>
        <end position="814"/>
    </location>
</feature>
<feature type="signal peptide" evidence="7">
    <location>
        <begin position="1"/>
        <end position="20"/>
    </location>
</feature>
<evidence type="ECO:0000256" key="5">
    <source>
        <dbReference type="SAM" id="MobiDB-lite"/>
    </source>
</evidence>
<evidence type="ECO:0000256" key="6">
    <source>
        <dbReference type="SAM" id="Phobius"/>
    </source>
</evidence>
<keyword evidence="4 6" id="KW-0472">Membrane</keyword>
<dbReference type="PANTHER" id="PTHR12953:SF0">
    <property type="entry name" value="SUN DOMAIN-CONTAINING OSSIFICATION FACTOR"/>
    <property type="match status" value="1"/>
</dbReference>
<feature type="compositionally biased region" description="Basic and acidic residues" evidence="5">
    <location>
        <begin position="578"/>
        <end position="608"/>
    </location>
</feature>
<evidence type="ECO:0000313" key="10">
    <source>
        <dbReference type="Proteomes" id="UP001295423"/>
    </source>
</evidence>
<feature type="transmembrane region" description="Helical" evidence="6">
    <location>
        <begin position="864"/>
        <end position="885"/>
    </location>
</feature>
<feature type="region of interest" description="Disordered" evidence="5">
    <location>
        <begin position="73"/>
        <end position="129"/>
    </location>
</feature>
<name>A0AAD2GD73_9STRA</name>
<feature type="compositionally biased region" description="Low complexity" evidence="5">
    <location>
        <begin position="621"/>
        <end position="632"/>
    </location>
</feature>
<feature type="region of interest" description="Disordered" evidence="5">
    <location>
        <begin position="183"/>
        <end position="213"/>
    </location>
</feature>
<dbReference type="PANTHER" id="PTHR12953">
    <property type="entry name" value="MEMBRANE PROTEIN CH1 RELATED"/>
    <property type="match status" value="1"/>
</dbReference>
<gene>
    <name evidence="9" type="ORF">CYCCA115_LOCUS24323</name>
</gene>
<dbReference type="InterPro" id="IPR012919">
    <property type="entry name" value="SUN_dom"/>
</dbReference>
<feature type="chain" id="PRO_5042126219" description="SUN domain-containing protein" evidence="7">
    <location>
        <begin position="21"/>
        <end position="922"/>
    </location>
</feature>
<evidence type="ECO:0000259" key="8">
    <source>
        <dbReference type="PROSITE" id="PS51469"/>
    </source>
</evidence>
<dbReference type="InterPro" id="IPR008979">
    <property type="entry name" value="Galactose-bd-like_sf"/>
</dbReference>
<keyword evidence="2 6" id="KW-0812">Transmembrane</keyword>
<dbReference type="GO" id="GO:0012505">
    <property type="term" value="C:endomembrane system"/>
    <property type="evidence" value="ECO:0007669"/>
    <property type="project" value="UniProtKB-SubCell"/>
</dbReference>
<dbReference type="Gene3D" id="2.60.120.260">
    <property type="entry name" value="Galactose-binding domain-like"/>
    <property type="match status" value="1"/>
</dbReference>
<evidence type="ECO:0000256" key="2">
    <source>
        <dbReference type="ARBA" id="ARBA00022692"/>
    </source>
</evidence>
<comment type="subcellular location">
    <subcellularLocation>
        <location evidence="1">Endomembrane system</location>
    </subcellularLocation>
</comment>
<reference evidence="9" key="1">
    <citation type="submission" date="2023-08" db="EMBL/GenBank/DDBJ databases">
        <authorList>
            <person name="Audoor S."/>
            <person name="Bilcke G."/>
        </authorList>
    </citation>
    <scope>NUCLEOTIDE SEQUENCE</scope>
</reference>
<dbReference type="Pfam" id="PF07738">
    <property type="entry name" value="Sad1_UNC"/>
    <property type="match status" value="1"/>
</dbReference>
<feature type="transmembrane region" description="Helical" evidence="6">
    <location>
        <begin position="757"/>
        <end position="778"/>
    </location>
</feature>
<feature type="compositionally biased region" description="Polar residues" evidence="5">
    <location>
        <begin position="609"/>
        <end position="620"/>
    </location>
</feature>
<dbReference type="SUPFAM" id="SSF49785">
    <property type="entry name" value="Galactose-binding domain-like"/>
    <property type="match status" value="1"/>
</dbReference>
<feature type="compositionally biased region" description="Acidic residues" evidence="5">
    <location>
        <begin position="104"/>
        <end position="114"/>
    </location>
</feature>
<keyword evidence="10" id="KW-1185">Reference proteome</keyword>
<feature type="compositionally biased region" description="Basic and acidic residues" evidence="5">
    <location>
        <begin position="91"/>
        <end position="103"/>
    </location>
</feature>
<feature type="domain" description="SUN" evidence="8">
    <location>
        <begin position="198"/>
        <end position="370"/>
    </location>
</feature>
<evidence type="ECO:0000256" key="7">
    <source>
        <dbReference type="SAM" id="SignalP"/>
    </source>
</evidence>
<feature type="region of interest" description="Disordered" evidence="5">
    <location>
        <begin position="157"/>
        <end position="176"/>
    </location>
</feature>
<comment type="caution">
    <text evidence="9">The sequence shown here is derived from an EMBL/GenBank/DDBJ whole genome shotgun (WGS) entry which is preliminary data.</text>
</comment>
<dbReference type="InterPro" id="IPR045120">
    <property type="entry name" value="Suco/Slp1-like"/>
</dbReference>
<feature type="compositionally biased region" description="Basic and acidic residues" evidence="5">
    <location>
        <begin position="199"/>
        <end position="213"/>
    </location>
</feature>
<proteinExistence type="predicted"/>
<sequence length="922" mass="102780">MRIKVRTPIILLAIAIPLFASDNENKISESATDAENDVHHDEKKHEPLISVEEIQVTKLESIRAERIETTSANGNLTDSIGESNVNPGRRKTTEEAQIAKEGEIQLEEGLEGDESSSPQKLVNGKHRNDRKVEEGMGEHLMDSSLASKADQTAMQNGTITNNSTETGSSANMKADFNNLKQGNTSETQQLESDSMHTNSKIDDPIDPVDTEKDKGGEVTVLDEDDFKLRGRVAVDYASKSAGALVIEKSGSFKGTSNLLNGDKDKYAIAPCEEKKFVVVSLSEDILVKEIKLANYERFSSTVKEFQVMGSQTMDTWVDLGTYGAAPGNGEQKFELIEPAWARYLKFKFLSHHGVEYYCTYSQIKVHGSTMVQGFHEQWEESEDPAEVVVDENSDFDGASTDETHGRNETLAIANSDEHPAKNERRMIQNRTHPGASEFPSVSELSMPMSLGYILEGRLSSDDDTFKSYRLSDDFLKHLSRASRKALMERRTLVPLEVGTSIRLNQIVPEISSKGGNVQISASKMSIDFKKTLSILFGQTDMGSNDNLSYLLYPVTNGGQPDLRKATDQQKIQPFNSSEEDRLREDKGDNMEIEKKSLDPDVLDDKENDLTTSRDLNTAAGTSSPTPQTPTTQNQIDSSEEYFELDASIAKLLVGLPGADCLTKLDFADFKAKAHRKDHVGPGSSNHVGSMEPIFKKLTDEIKALQINLSTQEQFTKVSVACYQRVLLDLMSENEKTRRQHEVRLSMLEDELYSSEAFAWRLLRSMSSMVSVFYSFMVAWGETLVEFWFEIWSWVVIAFFYTLGSGLKFLTHLWLPTKRFLSSFGPLYPGIIPPLVDHVDNLLQYCEQRWSSAYLPPSSGIALDVMKFATLQFLSAVLVYVIIAHLRANLTGATGMTEMAKIEVPKTTSSLPVISPEKDAKRL</sequence>
<evidence type="ECO:0000256" key="4">
    <source>
        <dbReference type="ARBA" id="ARBA00023136"/>
    </source>
</evidence>
<protein>
    <recommendedName>
        <fullName evidence="8">SUN domain-containing protein</fullName>
    </recommendedName>
</protein>
<feature type="compositionally biased region" description="Polar residues" evidence="5">
    <location>
        <begin position="183"/>
        <end position="198"/>
    </location>
</feature>
<dbReference type="AlphaFoldDB" id="A0AAD2GD73"/>
<dbReference type="GO" id="GO:0016020">
    <property type="term" value="C:membrane"/>
    <property type="evidence" value="ECO:0007669"/>
    <property type="project" value="InterPro"/>
</dbReference>
<dbReference type="GO" id="GO:0005737">
    <property type="term" value="C:cytoplasm"/>
    <property type="evidence" value="ECO:0007669"/>
    <property type="project" value="TreeGrafter"/>
</dbReference>
<dbReference type="Proteomes" id="UP001295423">
    <property type="component" value="Unassembled WGS sequence"/>
</dbReference>
<dbReference type="GO" id="GO:0034975">
    <property type="term" value="P:protein folding in endoplasmic reticulum"/>
    <property type="evidence" value="ECO:0007669"/>
    <property type="project" value="TreeGrafter"/>
</dbReference>
<accession>A0AAD2GD73</accession>
<evidence type="ECO:0000256" key="3">
    <source>
        <dbReference type="ARBA" id="ARBA00022989"/>
    </source>
</evidence>
<keyword evidence="3 6" id="KW-1133">Transmembrane helix</keyword>
<feature type="compositionally biased region" description="Polar residues" evidence="5">
    <location>
        <begin position="73"/>
        <end position="86"/>
    </location>
</feature>